<sequence>MKKVRLGVVGFGIVGKGVCKVIRDRAEQYKNKYGVDVRIVCVADMLNSIYDENGIDLVKLMDHNKERSLMINYPDSSKDKKWNGEMAVENMDADIVVEVTPTNIKDAQPGLNHVMKAFDRGMHVVTSNKGPLALHYDKVIKAKEKSGKEFKFEATVGGTMPVINLAQDALKGNQIISVKGILNGTTNYILSNMAFEGKKFGDALKEAQEKGYAEANPGQDIEGWDAACKATILSNALMGKSMTLSDVKVKGITGVMMEDVIEAKKNGNIIKLIVEVTEKGAKVEPTPVPLNSPLAVTGTLNVAVFETDLSKDITVMGRGAGQIETAAAIMSDVFSIVR</sequence>
<dbReference type="InterPro" id="IPR005106">
    <property type="entry name" value="Asp/hSer_DH_NAD-bd"/>
</dbReference>
<dbReference type="EC" id="1.1.1.3" evidence="4"/>
<evidence type="ECO:0000313" key="17">
    <source>
        <dbReference type="Proteomes" id="UP000091929"/>
    </source>
</evidence>
<dbReference type="Proteomes" id="UP000091929">
    <property type="component" value="Unassembled WGS sequence"/>
</dbReference>
<feature type="domain" description="Homoserine dehydrogenase catalytic" evidence="12">
    <location>
        <begin position="161"/>
        <end position="333"/>
    </location>
</feature>
<keyword evidence="7" id="KW-0791">Threonine biosynthesis</keyword>
<feature type="binding site" evidence="11">
    <location>
        <position position="214"/>
    </location>
    <ligand>
        <name>L-homoserine</name>
        <dbReference type="ChEBI" id="CHEBI:57476"/>
    </ligand>
</feature>
<dbReference type="GO" id="GO:0009086">
    <property type="term" value="P:methionine biosynthetic process"/>
    <property type="evidence" value="ECO:0007669"/>
    <property type="project" value="UniProtKB-KW"/>
</dbReference>
<dbReference type="FunFam" id="3.30.360.10:FF:000005">
    <property type="entry name" value="Homoserine dehydrogenase"/>
    <property type="match status" value="1"/>
</dbReference>
<dbReference type="EMBL" id="LNGE01000003">
    <property type="protein sequence ID" value="KYC46191.1"/>
    <property type="molecule type" value="Genomic_DNA"/>
</dbReference>
<evidence type="ECO:0000256" key="5">
    <source>
        <dbReference type="ARBA" id="ARBA00013376"/>
    </source>
</evidence>
<dbReference type="Pfam" id="PF00742">
    <property type="entry name" value="Homoserine_dh"/>
    <property type="match status" value="1"/>
</dbReference>
<dbReference type="Gene3D" id="3.30.360.10">
    <property type="entry name" value="Dihydrodipicolinate Reductase, domain 2"/>
    <property type="match status" value="1"/>
</dbReference>
<evidence type="ECO:0000256" key="4">
    <source>
        <dbReference type="ARBA" id="ARBA00013213"/>
    </source>
</evidence>
<evidence type="ECO:0000313" key="16">
    <source>
        <dbReference type="EMBL" id="KYC51065.1"/>
    </source>
</evidence>
<dbReference type="FunFam" id="3.40.50.720:FF:000554">
    <property type="entry name" value="Homoserine dehydrogenase"/>
    <property type="match status" value="1"/>
</dbReference>
<comment type="pathway">
    <text evidence="2">Amino-acid biosynthesis; L-methionine biosynthesis via de novo pathway; L-homoserine from L-aspartate: step 3/3.</text>
</comment>
<dbReference type="EMBL" id="LNGF01000005">
    <property type="protein sequence ID" value="KYC48423.1"/>
    <property type="molecule type" value="Genomic_DNA"/>
</dbReference>
<dbReference type="PATRIC" id="fig|1706438.3.peg.350"/>
<evidence type="ECO:0000256" key="10">
    <source>
        <dbReference type="PIRSR" id="PIRSR036497-1"/>
    </source>
</evidence>
<feature type="active site" description="Proton donor" evidence="10">
    <location>
        <position position="229"/>
    </location>
</feature>
<evidence type="ECO:0000259" key="13">
    <source>
        <dbReference type="Pfam" id="PF03447"/>
    </source>
</evidence>
<dbReference type="GO" id="GO:0050661">
    <property type="term" value="F:NADP binding"/>
    <property type="evidence" value="ECO:0007669"/>
    <property type="project" value="InterPro"/>
</dbReference>
<dbReference type="InterPro" id="IPR036291">
    <property type="entry name" value="NAD(P)-bd_dom_sf"/>
</dbReference>
<dbReference type="NCBIfam" id="NF004912">
    <property type="entry name" value="PRK06270.1"/>
    <property type="match status" value="1"/>
</dbReference>
<name>A0A150J1W5_9EURY</name>
<accession>A0A150J1W5</accession>
<comment type="caution">
    <text evidence="16">The sequence shown here is derived from an EMBL/GenBank/DDBJ whole genome shotgun (WGS) entry which is preliminary data.</text>
</comment>
<dbReference type="PANTHER" id="PTHR43331:SF1">
    <property type="entry name" value="HOMOSERINE DEHYDROGENASE"/>
    <property type="match status" value="1"/>
</dbReference>
<evidence type="ECO:0000256" key="1">
    <source>
        <dbReference type="ARBA" id="ARBA00005056"/>
    </source>
</evidence>
<dbReference type="GO" id="GO:0009088">
    <property type="term" value="P:threonine biosynthetic process"/>
    <property type="evidence" value="ECO:0007669"/>
    <property type="project" value="UniProtKB-UniPathway"/>
</dbReference>
<accession>A0A150ITX3</accession>
<dbReference type="AlphaFoldDB" id="A0A150J1W5"/>
<dbReference type="UniPathway" id="UPA00051">
    <property type="reaction ID" value="UER00465"/>
</dbReference>
<dbReference type="SUPFAM" id="SSF51735">
    <property type="entry name" value="NAD(P)-binding Rossmann-fold domains"/>
    <property type="match status" value="1"/>
</dbReference>
<dbReference type="InterPro" id="IPR001342">
    <property type="entry name" value="HDH_cat"/>
</dbReference>
<feature type="domain" description="Aspartate/homoserine dehydrogenase NAD-binding" evidence="13">
    <location>
        <begin position="10"/>
        <end position="153"/>
    </location>
</feature>
<dbReference type="NCBIfam" id="NF004976">
    <property type="entry name" value="PRK06349.1"/>
    <property type="match status" value="1"/>
</dbReference>
<dbReference type="PROSITE" id="PS01042">
    <property type="entry name" value="HOMOSER_DHGENASE"/>
    <property type="match status" value="1"/>
</dbReference>
<keyword evidence="9" id="KW-0486">Methionine biosynthesis</keyword>
<dbReference type="Gene3D" id="3.40.50.720">
    <property type="entry name" value="NAD(P)-binding Rossmann-like Domain"/>
    <property type="match status" value="1"/>
</dbReference>
<evidence type="ECO:0000256" key="6">
    <source>
        <dbReference type="ARBA" id="ARBA00022605"/>
    </source>
</evidence>
<comment type="similarity">
    <text evidence="3">Belongs to the homoserine dehydrogenase family.</text>
</comment>
<dbReference type="InterPro" id="IPR022697">
    <property type="entry name" value="HDH_short"/>
</dbReference>
<dbReference type="SUPFAM" id="SSF55347">
    <property type="entry name" value="Glyceraldehyde-3-phosphate dehydrogenase-like, C-terminal domain"/>
    <property type="match status" value="1"/>
</dbReference>
<dbReference type="PATRIC" id="fig|1706436.3.peg.193"/>
<reference evidence="17 18" key="1">
    <citation type="journal article" date="2016" name="ISME J.">
        <title>Chasing the elusive Euryarchaeota class WSA2: genomes reveal a uniquely fastidious methyl-reducing methanogen.</title>
        <authorList>
            <person name="Nobu M.K."/>
            <person name="Narihiro T."/>
            <person name="Kuroda K."/>
            <person name="Mei R."/>
            <person name="Liu W.T."/>
        </authorList>
    </citation>
    <scope>NUCLEOTIDE SEQUENCE [LARGE SCALE GENOMIC DNA]</scope>
    <source>
        <strain evidence="14">B03fssc0709_Meth_Bin005</strain>
        <strain evidence="15">B15fssc0709_Meth_Bin003</strain>
        <strain evidence="16">BMIXfssc0709_Meth_Bin006</strain>
    </source>
</reference>
<keyword evidence="6" id="KW-0028">Amino-acid biosynthesis</keyword>
<evidence type="ECO:0000313" key="15">
    <source>
        <dbReference type="EMBL" id="KYC48423.1"/>
    </source>
</evidence>
<evidence type="ECO:0000256" key="8">
    <source>
        <dbReference type="ARBA" id="ARBA00023002"/>
    </source>
</evidence>
<evidence type="ECO:0000259" key="12">
    <source>
        <dbReference type="Pfam" id="PF00742"/>
    </source>
</evidence>
<feature type="binding site" evidence="11">
    <location>
        <position position="129"/>
    </location>
    <ligand>
        <name>NADPH</name>
        <dbReference type="ChEBI" id="CHEBI:57783"/>
    </ligand>
</feature>
<organism evidence="16 19">
    <name type="scientific">Candidatus Methanofastidiosum methylothiophilum</name>
    <dbReference type="NCBI Taxonomy" id="1705564"/>
    <lineage>
        <taxon>Archaea</taxon>
        <taxon>Methanobacteriati</taxon>
        <taxon>Methanobacteriota</taxon>
        <taxon>Stenosarchaea group</taxon>
        <taxon>Candidatus Methanofastidiosia</taxon>
        <taxon>Candidatus Methanofastidiosales</taxon>
        <taxon>Candidatus Methanofastidiosaceae</taxon>
        <taxon>Candidatus Methanofastidiosum</taxon>
    </lineage>
</organism>
<evidence type="ECO:0000256" key="2">
    <source>
        <dbReference type="ARBA" id="ARBA00005062"/>
    </source>
</evidence>
<evidence type="ECO:0000256" key="9">
    <source>
        <dbReference type="ARBA" id="ARBA00023167"/>
    </source>
</evidence>
<dbReference type="InterPro" id="IPR019811">
    <property type="entry name" value="HDH_CS"/>
</dbReference>
<evidence type="ECO:0000313" key="19">
    <source>
        <dbReference type="Proteomes" id="UP000092403"/>
    </source>
</evidence>
<proteinExistence type="inferred from homology"/>
<keyword evidence="11" id="KW-0521">NADP</keyword>
<evidence type="ECO:0000313" key="14">
    <source>
        <dbReference type="EMBL" id="KYC46191.1"/>
    </source>
</evidence>
<dbReference type="PANTHER" id="PTHR43331">
    <property type="entry name" value="HOMOSERINE DEHYDROGENASE"/>
    <property type="match status" value="1"/>
</dbReference>
<dbReference type="EMBL" id="LNJC01000004">
    <property type="protein sequence ID" value="KYC51065.1"/>
    <property type="molecule type" value="Genomic_DNA"/>
</dbReference>
<keyword evidence="8" id="KW-0560">Oxidoreductase</keyword>
<dbReference type="PATRIC" id="fig|1706437.3.peg.337"/>
<dbReference type="PIRSF" id="PIRSF036497">
    <property type="entry name" value="HDH_short"/>
    <property type="match status" value="1"/>
</dbReference>
<comment type="pathway">
    <text evidence="1">Amino-acid biosynthesis; L-threonine biosynthesis; L-threonine from L-aspartate: step 3/5.</text>
</comment>
<dbReference type="Proteomes" id="UP000092401">
    <property type="component" value="Unassembled WGS sequence"/>
</dbReference>
<evidence type="ECO:0000313" key="18">
    <source>
        <dbReference type="Proteomes" id="UP000092401"/>
    </source>
</evidence>
<evidence type="ECO:0000256" key="7">
    <source>
        <dbReference type="ARBA" id="ARBA00022697"/>
    </source>
</evidence>
<accession>A0A150IMD8</accession>
<feature type="binding site" evidence="11">
    <location>
        <begin position="10"/>
        <end position="15"/>
    </location>
    <ligand>
        <name>NADP(+)</name>
        <dbReference type="ChEBI" id="CHEBI:58349"/>
    </ligand>
</feature>
<dbReference type="UniPathway" id="UPA00050">
    <property type="reaction ID" value="UER00063"/>
</dbReference>
<dbReference type="Proteomes" id="UP000092403">
    <property type="component" value="Unassembled WGS sequence"/>
</dbReference>
<dbReference type="GO" id="GO:0004412">
    <property type="term" value="F:homoserine dehydrogenase activity"/>
    <property type="evidence" value="ECO:0007669"/>
    <property type="project" value="UniProtKB-EC"/>
</dbReference>
<protein>
    <recommendedName>
        <fullName evidence="5">Homoserine dehydrogenase</fullName>
        <ecNumber evidence="4">1.1.1.3</ecNumber>
    </recommendedName>
</protein>
<gene>
    <name evidence="14" type="ORF">APG10_00194</name>
    <name evidence="15" type="ORF">APG11_00336</name>
    <name evidence="16" type="ORF">APG12_00350</name>
</gene>
<evidence type="ECO:0000256" key="3">
    <source>
        <dbReference type="ARBA" id="ARBA00006753"/>
    </source>
</evidence>
<evidence type="ECO:0000256" key="11">
    <source>
        <dbReference type="PIRSR" id="PIRSR036497-2"/>
    </source>
</evidence>
<dbReference type="Pfam" id="PF03447">
    <property type="entry name" value="NAD_binding_3"/>
    <property type="match status" value="1"/>
</dbReference>